<dbReference type="PANTHER" id="PTHR19860">
    <property type="entry name" value="DDB1- AND CUL4-ASSOCIATED FACTOR 12-RELATED"/>
    <property type="match status" value="1"/>
</dbReference>
<dbReference type="PANTHER" id="PTHR19860:SF40">
    <property type="entry name" value="WD40 REPEAT-CONTAINING PROTEIN"/>
    <property type="match status" value="1"/>
</dbReference>
<reference evidence="3 4" key="1">
    <citation type="submission" date="2019-11" db="EMBL/GenBank/DDBJ databases">
        <title>Gordonia sp. nov., a novel actinobacterium isolated from mangrove soil in Hainan.</title>
        <authorList>
            <person name="Huang X."/>
            <person name="Xie Y."/>
            <person name="Chu X."/>
            <person name="Xiao K."/>
        </authorList>
    </citation>
    <scope>NUCLEOTIDE SEQUENCE [LARGE SCALE GENOMIC DNA]</scope>
    <source>
        <strain evidence="3 4">HNM0687</strain>
    </source>
</reference>
<dbReference type="InterPro" id="IPR051191">
    <property type="entry name" value="DCAF12"/>
</dbReference>
<keyword evidence="2" id="KW-0175">Coiled coil</keyword>
<organism evidence="3 4">
    <name type="scientific">Gordonia mangrovi</name>
    <dbReference type="NCBI Taxonomy" id="2665643"/>
    <lineage>
        <taxon>Bacteria</taxon>
        <taxon>Bacillati</taxon>
        <taxon>Actinomycetota</taxon>
        <taxon>Actinomycetes</taxon>
        <taxon>Mycobacteriales</taxon>
        <taxon>Gordoniaceae</taxon>
        <taxon>Gordonia</taxon>
    </lineage>
</organism>
<dbReference type="Proteomes" id="UP000475545">
    <property type="component" value="Unassembled WGS sequence"/>
</dbReference>
<dbReference type="EMBL" id="WMBR01000001">
    <property type="protein sequence ID" value="MXP20178.1"/>
    <property type="molecule type" value="Genomic_DNA"/>
</dbReference>
<protein>
    <recommendedName>
        <fullName evidence="5">DUF4062 domain-containing protein</fullName>
    </recommendedName>
</protein>
<sequence length="1216" mass="132876">MDHERDVINSLVIPNVNRLLRAKGRSAALYALDFRWGIETDESTDQRLRERVILQRCVDELRRCLPLFVGLIGDSYGYLPNQVDAREILARAGVQAPGFPLSVTALEMMAAAANASSLERLSPIFLSRHCEVPGGHARAADKPQISELRRHLHDAGCTVHRYHAFSEAGQQDFGETFTEYLQHALLALARQVLGEVAEKQSWIAEEVGLHRGRMEEEADNFRGRADVLEALEDHRGRPDPFGRAWRLGDEVNEFSRLRMRFADSMVAVLADPGAGKSALLAKIACDGNLSTVPHRAIHDRSDRAYCRVGITPRSTRLAVCLLVLLAQLDPDLAERVASQHDPDGLRLGDVLPSWIECLGPPRLGSEPTIIVDGLDKMASTDSESYSLAWMSTEMVQGAYFVVSANNGSPAAHIVRTRPLTTVFELNPLSPEDARLMVSGAIARHHRSLPELLIRRLAHKSANARWLSIATQLLLTLSRHDYHSLRNEDSSADPQVRLRAMLSRTIEQLPADLEDLSSDYLFRLLEFADPSVTPALILLTVSSSGVREFDVLSIFGEGSKFRRDESGYGVSAITPTMLSVTQDLFDGLIDVRDSGRMAFVSDSTEQAWRGILADSILEVGGDPEAVVLDYRRTFIAHLLTLPLDDPLRIDELLLQLWIADDIPFLAHALHDPQLSAVSSVALFGAVFAVATSDAAAVRSVLELPLPPDEKLTLTSFLVSAVTRMDLAQASQAAVEIKEALEQMPASAASRTGASAADVLAQLSTLPGASGIGGVFGHWEPFIRALVDGHAQLSQGPYLDPVNDFERRMFIEVQLTMVTQFALTVFDRTDPTFEDFQQIGFRLESARDHLEQLPPDDDAGEYLRILESVANRAVMLLGITATLPPLEDDLSRAEQAFDTTGGAAIYGVLMALCARVRTEVAVGLQVAEGGNPSPGDLVRALSEIDRARWRLEVGLALNPTMRIVRAELMALLTERLSLLDTAEQAGSSAESALRLAELAIDDDKVDPSDFIGIAARAVFGWAFSRLDGSVTTIVERMLELLDGDHLGTVIDDDSRAVAEVALLTAAVDVGAADGEYELSLALGRRAVALQQAGYEFADGEATAYEILRERLENVREELIGILEEADSLAGLTAEIDIGDIMSHCRWADELFTMCSGRSDTQVEDHLGRMLAQTLAGAVSGDPTVLANARLIYQSLEDLEGLDDEHQRILDVTACHLQS</sequence>
<dbReference type="AlphaFoldDB" id="A0A6L7GNR2"/>
<evidence type="ECO:0000256" key="1">
    <source>
        <dbReference type="ARBA" id="ARBA00022737"/>
    </source>
</evidence>
<evidence type="ECO:0000313" key="3">
    <source>
        <dbReference type="EMBL" id="MXP20178.1"/>
    </source>
</evidence>
<evidence type="ECO:0000256" key="2">
    <source>
        <dbReference type="SAM" id="Coils"/>
    </source>
</evidence>
<keyword evidence="1" id="KW-0677">Repeat</keyword>
<keyword evidence="4" id="KW-1185">Reference proteome</keyword>
<name>A0A6L7GNR2_9ACTN</name>
<feature type="coiled-coil region" evidence="2">
    <location>
        <begin position="1095"/>
        <end position="1126"/>
    </location>
</feature>
<proteinExistence type="predicted"/>
<accession>A0A6L7GNR2</accession>
<gene>
    <name evidence="3" type="ORF">GIY30_02180</name>
</gene>
<dbReference type="GO" id="GO:0080008">
    <property type="term" value="C:Cul4-RING E3 ubiquitin ligase complex"/>
    <property type="evidence" value="ECO:0007669"/>
    <property type="project" value="TreeGrafter"/>
</dbReference>
<evidence type="ECO:0000313" key="4">
    <source>
        <dbReference type="Proteomes" id="UP000475545"/>
    </source>
</evidence>
<evidence type="ECO:0008006" key="5">
    <source>
        <dbReference type="Google" id="ProtNLM"/>
    </source>
</evidence>
<dbReference type="RefSeq" id="WP_160900344.1">
    <property type="nucleotide sequence ID" value="NZ_CP102850.1"/>
</dbReference>
<comment type="caution">
    <text evidence="3">The sequence shown here is derived from an EMBL/GenBank/DDBJ whole genome shotgun (WGS) entry which is preliminary data.</text>
</comment>